<dbReference type="Pfam" id="PF05719">
    <property type="entry name" value="GPP34"/>
    <property type="match status" value="1"/>
</dbReference>
<dbReference type="EMBL" id="JAERQM010000004">
    <property type="protein sequence ID" value="MBU8545113.1"/>
    <property type="molecule type" value="Genomic_DNA"/>
</dbReference>
<accession>A0ABS6HAY8</accession>
<comment type="caution">
    <text evidence="1">The sequence shown here is derived from an EMBL/GenBank/DDBJ whole genome shotgun (WGS) entry which is preliminary data.</text>
</comment>
<sequence>MSDAALTLAEEIVLLALDDDSGRPVGRAGMAPDRALAGALLMQLALAGRVDTDRDRLILVDARPTGDAALDAALARLAAPDAPTDARGAIPLLARDAPAARAMILDRLVARGLLRRVEDRVLWILPDRRYPKAPGRPEVAEARARLRALLLREELPEPHDALLLGLARAAGLLPLIFSEAELEAVQPWLGVVTRIESLNRSLGVAVADIRGVGLGTTRRDG</sequence>
<dbReference type="RefSeq" id="WP_216876893.1">
    <property type="nucleotide sequence ID" value="NZ_JAERQM010000004.1"/>
</dbReference>
<organism evidence="1 2">
    <name type="scientific">Falsiroseomonas oleicola</name>
    <dbReference type="NCBI Taxonomy" id="2801474"/>
    <lineage>
        <taxon>Bacteria</taxon>
        <taxon>Pseudomonadati</taxon>
        <taxon>Pseudomonadota</taxon>
        <taxon>Alphaproteobacteria</taxon>
        <taxon>Acetobacterales</taxon>
        <taxon>Roseomonadaceae</taxon>
        <taxon>Falsiroseomonas</taxon>
    </lineage>
</organism>
<reference evidence="1 2" key="1">
    <citation type="submission" date="2021-01" db="EMBL/GenBank/DDBJ databases">
        <title>Roseomonas sp. nov, a bacterium isolated from an oil production mixture in Yumen Oilfield.</title>
        <authorList>
            <person name="Wu D."/>
        </authorList>
    </citation>
    <scope>NUCLEOTIDE SEQUENCE [LARGE SCALE GENOMIC DNA]</scope>
    <source>
        <strain evidence="1 2">ROY-5-3</strain>
    </source>
</reference>
<proteinExistence type="predicted"/>
<evidence type="ECO:0000313" key="2">
    <source>
        <dbReference type="Proteomes" id="UP000689967"/>
    </source>
</evidence>
<keyword evidence="2" id="KW-1185">Reference proteome</keyword>
<evidence type="ECO:0000313" key="1">
    <source>
        <dbReference type="EMBL" id="MBU8545113.1"/>
    </source>
</evidence>
<dbReference type="InterPro" id="IPR008628">
    <property type="entry name" value="GPP34-like"/>
</dbReference>
<gene>
    <name evidence="1" type="ORF">JJQ90_15440</name>
</gene>
<dbReference type="Proteomes" id="UP000689967">
    <property type="component" value="Unassembled WGS sequence"/>
</dbReference>
<name>A0ABS6HAY8_9PROT</name>
<protein>
    <submittedName>
        <fullName evidence="1">GPP34 family phosphoprotein</fullName>
    </submittedName>
</protein>